<evidence type="ECO:0000256" key="2">
    <source>
        <dbReference type="ARBA" id="ARBA00022475"/>
    </source>
</evidence>
<dbReference type="PANTHER" id="PTHR34992">
    <property type="entry name" value="HYPHAL ANASTAMOSIS-7 PROTEIN"/>
    <property type="match status" value="1"/>
</dbReference>
<evidence type="ECO:0000256" key="7">
    <source>
        <dbReference type="ARBA" id="ARBA00023288"/>
    </source>
</evidence>
<dbReference type="CDD" id="cd21176">
    <property type="entry name" value="LPMO_auxiliary-like"/>
    <property type="match status" value="1"/>
</dbReference>
<keyword evidence="5" id="KW-0472">Membrane</keyword>
<dbReference type="GO" id="GO:0098552">
    <property type="term" value="C:side of membrane"/>
    <property type="evidence" value="ECO:0007669"/>
    <property type="project" value="UniProtKB-KW"/>
</dbReference>
<organism evidence="10 11">
    <name type="scientific">Claviceps africana</name>
    <dbReference type="NCBI Taxonomy" id="83212"/>
    <lineage>
        <taxon>Eukaryota</taxon>
        <taxon>Fungi</taxon>
        <taxon>Dikarya</taxon>
        <taxon>Ascomycota</taxon>
        <taxon>Pezizomycotina</taxon>
        <taxon>Sordariomycetes</taxon>
        <taxon>Hypocreomycetidae</taxon>
        <taxon>Hypocreales</taxon>
        <taxon>Clavicipitaceae</taxon>
        <taxon>Claviceps</taxon>
    </lineage>
</organism>
<evidence type="ECO:0000256" key="4">
    <source>
        <dbReference type="ARBA" id="ARBA00022729"/>
    </source>
</evidence>
<dbReference type="InterPro" id="IPR046530">
    <property type="entry name" value="BIM1-like_dom"/>
</dbReference>
<dbReference type="Proteomes" id="UP000811619">
    <property type="component" value="Unassembled WGS sequence"/>
</dbReference>
<evidence type="ECO:0000256" key="1">
    <source>
        <dbReference type="ARBA" id="ARBA00004609"/>
    </source>
</evidence>
<name>A0A8K0NJ34_9HYPO</name>
<evidence type="ECO:0000259" key="9">
    <source>
        <dbReference type="Pfam" id="PF20238"/>
    </source>
</evidence>
<keyword evidence="7" id="KW-0449">Lipoprotein</keyword>
<sequence>MLSNVLLALASVPVAVAHFALTFPPQRFDTLSEVGEQKYSQWDHPCAGVPYKTGNLTDWPSQGGSLQLELHHNWTYVFVNLGLGANASNFNISLTPEFWNVTGKGTLCVDKLPLPADVQGQVHDGDLASLQVVTVGETGSALYNCADVRLTRNPDAKALPGNCTTSPGMVVQAVKQQNVDGSVNASGNGAAAGNTKGSAGAPVSAHLVGLLTVVVLASAFSLGL</sequence>
<accession>A0A8K0NJ34</accession>
<dbReference type="Pfam" id="PF20238">
    <property type="entry name" value="BIM1-like_dom"/>
    <property type="match status" value="1"/>
</dbReference>
<dbReference type="EMBL" id="SRPY01000714">
    <property type="protein sequence ID" value="KAG5918781.1"/>
    <property type="molecule type" value="Genomic_DNA"/>
</dbReference>
<evidence type="ECO:0000256" key="5">
    <source>
        <dbReference type="ARBA" id="ARBA00023136"/>
    </source>
</evidence>
<comment type="caution">
    <text evidence="10">The sequence shown here is derived from an EMBL/GenBank/DDBJ whole genome shotgun (WGS) entry which is preliminary data.</text>
</comment>
<keyword evidence="3" id="KW-0336">GPI-anchor</keyword>
<evidence type="ECO:0000256" key="3">
    <source>
        <dbReference type="ARBA" id="ARBA00022622"/>
    </source>
</evidence>
<gene>
    <name evidence="10" type="ORF">E4U42_006737</name>
</gene>
<reference evidence="10" key="1">
    <citation type="journal article" date="2020" name="bioRxiv">
        <title>Whole genome comparisons of ergot fungi reveals the divergence and evolution of species within the genus Claviceps are the result of varying mechanisms driving genome evolution and host range expansion.</title>
        <authorList>
            <person name="Wyka S.A."/>
            <person name="Mondo S.J."/>
            <person name="Liu M."/>
            <person name="Dettman J."/>
            <person name="Nalam V."/>
            <person name="Broders K.D."/>
        </authorList>
    </citation>
    <scope>NUCLEOTIDE SEQUENCE</scope>
    <source>
        <strain evidence="10">CCC 489</strain>
    </source>
</reference>
<keyword evidence="11" id="KW-1185">Reference proteome</keyword>
<evidence type="ECO:0000313" key="11">
    <source>
        <dbReference type="Proteomes" id="UP000811619"/>
    </source>
</evidence>
<evidence type="ECO:0000313" key="10">
    <source>
        <dbReference type="EMBL" id="KAG5918781.1"/>
    </source>
</evidence>
<dbReference type="OrthoDB" id="5333578at2759"/>
<feature type="chain" id="PRO_5035461158" description="Copper acquisition factor BIM1-like domain-containing protein" evidence="8">
    <location>
        <begin position="18"/>
        <end position="224"/>
    </location>
</feature>
<evidence type="ECO:0000256" key="8">
    <source>
        <dbReference type="SAM" id="SignalP"/>
    </source>
</evidence>
<dbReference type="AlphaFoldDB" id="A0A8K0NJ34"/>
<keyword evidence="2" id="KW-1003">Cell membrane</keyword>
<dbReference type="PANTHER" id="PTHR34992:SF2">
    <property type="entry name" value="COPPER ACQUISITION FACTOR BIM1-LIKE DOMAIN-CONTAINING PROTEIN"/>
    <property type="match status" value="1"/>
</dbReference>
<feature type="domain" description="Copper acquisition factor BIM1-like" evidence="9">
    <location>
        <begin position="17"/>
        <end position="166"/>
    </location>
</feature>
<dbReference type="GO" id="GO:0005886">
    <property type="term" value="C:plasma membrane"/>
    <property type="evidence" value="ECO:0007669"/>
    <property type="project" value="UniProtKB-SubCell"/>
</dbReference>
<keyword evidence="4 8" id="KW-0732">Signal</keyword>
<protein>
    <recommendedName>
        <fullName evidence="9">Copper acquisition factor BIM1-like domain-containing protein</fullName>
    </recommendedName>
</protein>
<keyword evidence="6" id="KW-0325">Glycoprotein</keyword>
<feature type="signal peptide" evidence="8">
    <location>
        <begin position="1"/>
        <end position="17"/>
    </location>
</feature>
<comment type="subcellular location">
    <subcellularLocation>
        <location evidence="1">Cell membrane</location>
        <topology evidence="1">Lipid-anchor</topology>
        <topology evidence="1">GPI-anchor</topology>
    </subcellularLocation>
</comment>
<evidence type="ECO:0000256" key="6">
    <source>
        <dbReference type="ARBA" id="ARBA00023180"/>
    </source>
</evidence>
<proteinExistence type="predicted"/>
<dbReference type="InterPro" id="IPR046936">
    <property type="entry name" value="BIM1-like"/>
</dbReference>